<dbReference type="AlphaFoldDB" id="A0A919MFC8"/>
<keyword evidence="1 2" id="KW-0732">Signal</keyword>
<reference evidence="4" key="1">
    <citation type="submission" date="2021-01" db="EMBL/GenBank/DDBJ databases">
        <title>Whole genome shotgun sequence of Actinoplanes ferrugineus NBRC 15555.</title>
        <authorList>
            <person name="Komaki H."/>
            <person name="Tamura T."/>
        </authorList>
    </citation>
    <scope>NUCLEOTIDE SEQUENCE</scope>
    <source>
        <strain evidence="4">NBRC 15555</strain>
    </source>
</reference>
<feature type="domain" description="DUF4352" evidence="3">
    <location>
        <begin position="60"/>
        <end position="141"/>
    </location>
</feature>
<evidence type="ECO:0000259" key="3">
    <source>
        <dbReference type="Pfam" id="PF11611"/>
    </source>
</evidence>
<feature type="signal peptide" evidence="2">
    <location>
        <begin position="1"/>
        <end position="21"/>
    </location>
</feature>
<keyword evidence="5" id="KW-1185">Reference proteome</keyword>
<evidence type="ECO:0000256" key="1">
    <source>
        <dbReference type="ARBA" id="ARBA00022729"/>
    </source>
</evidence>
<name>A0A919MFC8_9ACTN</name>
<evidence type="ECO:0000256" key="2">
    <source>
        <dbReference type="SAM" id="SignalP"/>
    </source>
</evidence>
<dbReference type="Proteomes" id="UP000598174">
    <property type="component" value="Unassembled WGS sequence"/>
</dbReference>
<dbReference type="RefSeq" id="WP_203816996.1">
    <property type="nucleotide sequence ID" value="NZ_BAAABP010000071.1"/>
</dbReference>
<proteinExistence type="predicted"/>
<dbReference type="Pfam" id="PF11611">
    <property type="entry name" value="DUF4352"/>
    <property type="match status" value="1"/>
</dbReference>
<feature type="chain" id="PRO_5037989865" description="DUF4352 domain-containing protein" evidence="2">
    <location>
        <begin position="22"/>
        <end position="155"/>
    </location>
</feature>
<evidence type="ECO:0000313" key="5">
    <source>
        <dbReference type="Proteomes" id="UP000598174"/>
    </source>
</evidence>
<organism evidence="4 5">
    <name type="scientific">Paractinoplanes ferrugineus</name>
    <dbReference type="NCBI Taxonomy" id="113564"/>
    <lineage>
        <taxon>Bacteria</taxon>
        <taxon>Bacillati</taxon>
        <taxon>Actinomycetota</taxon>
        <taxon>Actinomycetes</taxon>
        <taxon>Micromonosporales</taxon>
        <taxon>Micromonosporaceae</taxon>
        <taxon>Paractinoplanes</taxon>
    </lineage>
</organism>
<dbReference type="EMBL" id="BOMM01000016">
    <property type="protein sequence ID" value="GIE10440.1"/>
    <property type="molecule type" value="Genomic_DNA"/>
</dbReference>
<dbReference type="Gene3D" id="2.60.40.1240">
    <property type="match status" value="1"/>
</dbReference>
<protein>
    <recommendedName>
        <fullName evidence="3">DUF4352 domain-containing protein</fullName>
    </recommendedName>
</protein>
<gene>
    <name evidence="4" type="ORF">Afe05nite_22800</name>
</gene>
<dbReference type="InterPro" id="IPR029050">
    <property type="entry name" value="Immunoprotect_excell_Ig-like"/>
</dbReference>
<evidence type="ECO:0000313" key="4">
    <source>
        <dbReference type="EMBL" id="GIE10440.1"/>
    </source>
</evidence>
<dbReference type="PROSITE" id="PS51257">
    <property type="entry name" value="PROKAR_LIPOPROTEIN"/>
    <property type="match status" value="1"/>
</dbReference>
<sequence length="155" mass="16248">MRRAWLTLSAVTVLLGGCSDAAPPVPDRTVKTGTMGAAVTREGIFEYTVGSVDCAGSAPRLCTVGLTVHNLSGTPRKPGISFAKLYDARGTAYLADALAQIRGDTRLLDDLAAGAAVADRLYYDVPADATISKLELREEPSSPGITIDVPGRRNT</sequence>
<accession>A0A919MFC8</accession>
<comment type="caution">
    <text evidence="4">The sequence shown here is derived from an EMBL/GenBank/DDBJ whole genome shotgun (WGS) entry which is preliminary data.</text>
</comment>
<dbReference type="InterPro" id="IPR029051">
    <property type="entry name" value="DUF4352"/>
</dbReference>